<evidence type="ECO:0000259" key="8">
    <source>
        <dbReference type="Pfam" id="PF01370"/>
    </source>
</evidence>
<dbReference type="CDD" id="cd05239">
    <property type="entry name" value="GDP_FS_SDR_e"/>
    <property type="match status" value="1"/>
</dbReference>
<evidence type="ECO:0000256" key="2">
    <source>
        <dbReference type="ARBA" id="ARBA00005959"/>
    </source>
</evidence>
<dbReference type="HAMAP" id="MF_00956">
    <property type="entry name" value="GDP_fucose_synth"/>
    <property type="match status" value="1"/>
</dbReference>
<evidence type="ECO:0000313" key="10">
    <source>
        <dbReference type="EMBL" id="TFJ85096.1"/>
    </source>
</evidence>
<dbReference type="InterPro" id="IPR001509">
    <property type="entry name" value="Epimerase_deHydtase"/>
</dbReference>
<evidence type="ECO:0000256" key="6">
    <source>
        <dbReference type="ARBA" id="ARBA00023235"/>
    </source>
</evidence>
<dbReference type="SUPFAM" id="SSF53335">
    <property type="entry name" value="S-adenosyl-L-methionine-dependent methyltransferases"/>
    <property type="match status" value="1"/>
</dbReference>
<comment type="caution">
    <text evidence="10">The sequence shown here is derived from an EMBL/GenBank/DDBJ whole genome shotgun (WGS) entry which is preliminary data.</text>
</comment>
<proteinExistence type="inferred from homology"/>
<dbReference type="CDD" id="cd02440">
    <property type="entry name" value="AdoMet_MTases"/>
    <property type="match status" value="1"/>
</dbReference>
<dbReference type="UniPathway" id="UPA00128">
    <property type="reaction ID" value="UER00191"/>
</dbReference>
<dbReference type="GO" id="GO:0042351">
    <property type="term" value="P:'de novo' GDP-L-fucose biosynthetic process"/>
    <property type="evidence" value="ECO:0007669"/>
    <property type="project" value="UniProtKB-UniPathway"/>
</dbReference>
<accession>A0A4D9D147</accession>
<comment type="similarity">
    <text evidence="2">Belongs to the NAD(P)-dependent epimerase/dehydratase family. Fucose synthase subfamily.</text>
</comment>
<dbReference type="Gene3D" id="3.40.50.150">
    <property type="entry name" value="Vaccinia Virus protein VP39"/>
    <property type="match status" value="1"/>
</dbReference>
<feature type="domain" description="Methyltransferase type 11" evidence="9">
    <location>
        <begin position="97"/>
        <end position="191"/>
    </location>
</feature>
<evidence type="ECO:0000256" key="1">
    <source>
        <dbReference type="ARBA" id="ARBA00004883"/>
    </source>
</evidence>
<dbReference type="Proteomes" id="UP000355283">
    <property type="component" value="Unassembled WGS sequence"/>
</dbReference>
<gene>
    <name evidence="10" type="ORF">NSK_003520</name>
</gene>
<feature type="domain" description="NAD-dependent epimerase/dehydratase" evidence="8">
    <location>
        <begin position="296"/>
        <end position="526"/>
    </location>
</feature>
<dbReference type="PANTHER" id="PTHR43238:SF1">
    <property type="entry name" value="GDP-L-FUCOSE SYNTHASE"/>
    <property type="match status" value="1"/>
</dbReference>
<dbReference type="Gene3D" id="3.90.25.10">
    <property type="entry name" value="UDP-galactose 4-epimerase, domain 1"/>
    <property type="match status" value="1"/>
</dbReference>
<protein>
    <recommendedName>
        <fullName evidence="3">GDP-L-fucose synthase</fullName>
        <ecNumber evidence="3">1.1.1.271</ecNumber>
    </recommendedName>
</protein>
<dbReference type="PANTHER" id="PTHR43238">
    <property type="entry name" value="GDP-L-FUCOSE SYNTHASE"/>
    <property type="match status" value="1"/>
</dbReference>
<dbReference type="GO" id="GO:0008757">
    <property type="term" value="F:S-adenosylmethionine-dependent methyltransferase activity"/>
    <property type="evidence" value="ECO:0007669"/>
    <property type="project" value="InterPro"/>
</dbReference>
<keyword evidence="7" id="KW-1133">Transmembrane helix</keyword>
<organism evidence="10 11">
    <name type="scientific">Nannochloropsis salina CCMP1776</name>
    <dbReference type="NCBI Taxonomy" id="1027361"/>
    <lineage>
        <taxon>Eukaryota</taxon>
        <taxon>Sar</taxon>
        <taxon>Stramenopiles</taxon>
        <taxon>Ochrophyta</taxon>
        <taxon>Eustigmatophyceae</taxon>
        <taxon>Eustigmatales</taxon>
        <taxon>Monodopsidaceae</taxon>
        <taxon>Microchloropsis</taxon>
        <taxon>Microchloropsis salina</taxon>
    </lineage>
</organism>
<feature type="transmembrane region" description="Helical" evidence="7">
    <location>
        <begin position="7"/>
        <end position="26"/>
    </location>
</feature>
<dbReference type="InterPro" id="IPR036291">
    <property type="entry name" value="NAD(P)-bd_dom_sf"/>
</dbReference>
<keyword evidence="7" id="KW-0472">Membrane</keyword>
<reference evidence="10 11" key="1">
    <citation type="submission" date="2019-01" db="EMBL/GenBank/DDBJ databases">
        <title>Nuclear Genome Assembly of the Microalgal Biofuel strain Nannochloropsis salina CCMP1776.</title>
        <authorList>
            <person name="Hovde B."/>
        </authorList>
    </citation>
    <scope>NUCLEOTIDE SEQUENCE [LARGE SCALE GENOMIC DNA]</scope>
    <source>
        <strain evidence="10 11">CCMP1776</strain>
    </source>
</reference>
<dbReference type="InterPro" id="IPR013216">
    <property type="entry name" value="Methyltransf_11"/>
</dbReference>
<evidence type="ECO:0000256" key="5">
    <source>
        <dbReference type="ARBA" id="ARBA00023002"/>
    </source>
</evidence>
<dbReference type="OrthoDB" id="202470at2759"/>
<keyword evidence="4" id="KW-0521">NADP</keyword>
<dbReference type="InterPro" id="IPR028614">
    <property type="entry name" value="GDP_fucose/colitose_synth"/>
</dbReference>
<dbReference type="Gene3D" id="3.40.50.720">
    <property type="entry name" value="NAD(P)-binding Rossmann-like Domain"/>
    <property type="match status" value="1"/>
</dbReference>
<name>A0A4D9D147_9STRA</name>
<keyword evidence="7" id="KW-0812">Transmembrane</keyword>
<dbReference type="InterPro" id="IPR029063">
    <property type="entry name" value="SAM-dependent_MTases_sf"/>
</dbReference>
<dbReference type="Pfam" id="PF01370">
    <property type="entry name" value="Epimerase"/>
    <property type="match status" value="1"/>
</dbReference>
<keyword evidence="5" id="KW-0560">Oxidoreductase</keyword>
<dbReference type="GO" id="GO:0050577">
    <property type="term" value="F:GDP-L-fucose synthase activity"/>
    <property type="evidence" value="ECO:0007669"/>
    <property type="project" value="UniProtKB-EC"/>
</dbReference>
<dbReference type="Pfam" id="PF08241">
    <property type="entry name" value="Methyltransf_11"/>
    <property type="match status" value="1"/>
</dbReference>
<evidence type="ECO:0000256" key="3">
    <source>
        <dbReference type="ARBA" id="ARBA00012371"/>
    </source>
</evidence>
<keyword evidence="6" id="KW-0413">Isomerase</keyword>
<sequence>MRVSVKSLTLGIGSYLGILGGGYYWALSQREAAAKKALAEKAEDAAGKPKRFSETDRLAIFGEGASKYDKEIGTDEIVMGLNLLRWWLLRQARGKILEVAGGTGRNLDYFPKGANLTIIDLCDGMMAETERKLRKSRRGDVLFGKMDVSQMSFPDRTFDTVCDTFGLCSFEDPKVALQEMERVCKDDGQILLLEHGRSTYDWLNEILDKNSHRHTARWGCVWNRDIESLCHDAGLEVTSISRWHFGTTYMIHAKPGRREADRRKGVIAKDQNGRERKAVTTVKHAQDMSKNNKKVVLITGGTGLVGKGIEDFISSDPIAQESESYVFLSSKDGDLRDKAQTYAVFEKHRPACVVHLAALVGGLFRNMAQKVEFYRENMLINDNVMEACKDFKVEKLVSCLSTCIFPDKTTYPIDETMIHNGPPHASNEGYAYAKRMVDVMSRCYKEEYGCNFTSIIPTNIYGPHDNFNIQDGHVIPGLVHKCYLAEQAGTDFTIWGSGKPLRQFIYSRDLAELIIWTMREYHSADPLILSVGEEDEVSIGTLAETVAKAMEFKGNVVFDTSKADGQYKKTASNLKLRSLRPDFRFTSIEEGVEKTCAWFKENYATARK</sequence>
<evidence type="ECO:0000256" key="7">
    <source>
        <dbReference type="SAM" id="Phobius"/>
    </source>
</evidence>
<dbReference type="EC" id="1.1.1.271" evidence="3"/>
<evidence type="ECO:0000313" key="11">
    <source>
        <dbReference type="Proteomes" id="UP000355283"/>
    </source>
</evidence>
<dbReference type="GO" id="GO:0016853">
    <property type="term" value="F:isomerase activity"/>
    <property type="evidence" value="ECO:0007669"/>
    <property type="project" value="UniProtKB-KW"/>
</dbReference>
<dbReference type="AlphaFoldDB" id="A0A4D9D147"/>
<evidence type="ECO:0000256" key="4">
    <source>
        <dbReference type="ARBA" id="ARBA00022857"/>
    </source>
</evidence>
<comment type="pathway">
    <text evidence="1">Nucleotide-sugar biosynthesis; GDP-L-fucose biosynthesis via de novo pathway; GDP-L-fucose from GDP-alpha-D-mannose: step 2/2.</text>
</comment>
<dbReference type="EMBL" id="SDOX01000016">
    <property type="protein sequence ID" value="TFJ85096.1"/>
    <property type="molecule type" value="Genomic_DNA"/>
</dbReference>
<evidence type="ECO:0000259" key="9">
    <source>
        <dbReference type="Pfam" id="PF08241"/>
    </source>
</evidence>
<keyword evidence="11" id="KW-1185">Reference proteome</keyword>
<dbReference type="SUPFAM" id="SSF51735">
    <property type="entry name" value="NAD(P)-binding Rossmann-fold domains"/>
    <property type="match status" value="1"/>
</dbReference>